<comment type="caution">
    <text evidence="2">The sequence shown here is derived from an EMBL/GenBank/DDBJ whole genome shotgun (WGS) entry which is preliminary data.</text>
</comment>
<dbReference type="AlphaFoldDB" id="A0A011MI82"/>
<dbReference type="SUPFAM" id="SSF46689">
    <property type="entry name" value="Homeodomain-like"/>
    <property type="match status" value="1"/>
</dbReference>
<dbReference type="PANTHER" id="PTHR37812">
    <property type="entry name" value="MU-LIKE PROPHAGE FLUMU PROTEIN C"/>
    <property type="match status" value="1"/>
</dbReference>
<feature type="domain" description="Mor transcription activator" evidence="1">
    <location>
        <begin position="14"/>
        <end position="119"/>
    </location>
</feature>
<dbReference type="InterPro" id="IPR052411">
    <property type="entry name" value="c-mor_Regulatory_Protein"/>
</dbReference>
<dbReference type="InterPro" id="IPR009057">
    <property type="entry name" value="Homeodomain-like_sf"/>
</dbReference>
<dbReference type="EMBL" id="JANJ01000004">
    <property type="protein sequence ID" value="EXI62196.1"/>
    <property type="molecule type" value="Genomic_DNA"/>
</dbReference>
<name>A0A011MI82_9PAST</name>
<dbReference type="RefSeq" id="WP_042802558.1">
    <property type="nucleotide sequence ID" value="NZ_AVSP01000014.1"/>
</dbReference>
<dbReference type="Proteomes" id="UP000054123">
    <property type="component" value="Unassembled WGS sequence"/>
</dbReference>
<dbReference type="PATRIC" id="fig|1450449.3.peg.1087"/>
<evidence type="ECO:0000313" key="3">
    <source>
        <dbReference type="Proteomes" id="UP000054123"/>
    </source>
</evidence>
<organism evidence="2 3">
    <name type="scientific">Mannheimia granulomatis</name>
    <dbReference type="NCBI Taxonomy" id="85402"/>
    <lineage>
        <taxon>Bacteria</taxon>
        <taxon>Pseudomonadati</taxon>
        <taxon>Pseudomonadota</taxon>
        <taxon>Gammaproteobacteria</taxon>
        <taxon>Pasteurellales</taxon>
        <taxon>Pasteurellaceae</taxon>
        <taxon>Mannheimia</taxon>
    </lineage>
</organism>
<accession>A0A011MI82</accession>
<dbReference type="OrthoDB" id="8906055at2"/>
<reference evidence="2 3" key="1">
    <citation type="journal article" date="2014" name="Genome Announc.">
        <title>Genome Sequence of a Presumptive Mannheimia haemolytica Strain with an A1/A6-Cross-Reactive Serotype from a White-Tailed Deer (Odocoileus virginianus).</title>
        <authorList>
            <person name="Lawrence P.K."/>
            <person name="Bey R.F."/>
            <person name="Wiener B."/>
            <person name="Kittichotirat W."/>
            <person name="Bumgarner R.E."/>
        </authorList>
    </citation>
    <scope>NUCLEOTIDE SEQUENCE [LARGE SCALE GENOMIC DNA]</scope>
    <source>
        <strain evidence="2 3">PKL10</strain>
    </source>
</reference>
<dbReference type="PANTHER" id="PTHR37812:SF1">
    <property type="entry name" value="MU-LIKE PROPHAGE FLUMU PROTEIN C"/>
    <property type="match status" value="1"/>
</dbReference>
<keyword evidence="3" id="KW-1185">Reference proteome</keyword>
<evidence type="ECO:0000313" key="2">
    <source>
        <dbReference type="EMBL" id="EXI62196.1"/>
    </source>
</evidence>
<proteinExistence type="predicted"/>
<dbReference type="Pfam" id="PF08765">
    <property type="entry name" value="Mor"/>
    <property type="match status" value="1"/>
</dbReference>
<dbReference type="Gene3D" id="1.10.10.60">
    <property type="entry name" value="Homeodomain-like"/>
    <property type="match status" value="1"/>
</dbReference>
<evidence type="ECO:0000259" key="1">
    <source>
        <dbReference type="Pfam" id="PF08765"/>
    </source>
</evidence>
<gene>
    <name evidence="2" type="ORF">AK33_05560</name>
</gene>
<sequence length="124" mass="14373">MSDAKFDNQDFHAKAPDLLEDLAKHIAVAAKEFGISEELAENIGMITAMRITQAWGGLFIYMPKAQDLFSSKREKQIFNEFNGANHAYLAKKYGLSIQWIYRIVKRVQKEEIAKRQLDMFMQNR</sequence>
<dbReference type="InterPro" id="IPR014875">
    <property type="entry name" value="Mor_transcription_activator"/>
</dbReference>
<protein>
    <submittedName>
        <fullName evidence="2">Transcriptional regulator</fullName>
    </submittedName>
</protein>